<accession>A0ABU0WA15</accession>
<organism evidence="2 3">
    <name type="scientific">Natronospira bacteriovora</name>
    <dbReference type="NCBI Taxonomy" id="3069753"/>
    <lineage>
        <taxon>Bacteria</taxon>
        <taxon>Pseudomonadati</taxon>
        <taxon>Pseudomonadota</taxon>
        <taxon>Gammaproteobacteria</taxon>
        <taxon>Natronospirales</taxon>
        <taxon>Natronospiraceae</taxon>
        <taxon>Natronospira</taxon>
    </lineage>
</organism>
<dbReference type="EMBL" id="JAVDDT010000011">
    <property type="protein sequence ID" value="MDQ2070802.1"/>
    <property type="molecule type" value="Genomic_DNA"/>
</dbReference>
<proteinExistence type="predicted"/>
<dbReference type="InterPro" id="IPR023606">
    <property type="entry name" value="CoA-Trfase_III_dom_1_sf"/>
</dbReference>
<dbReference type="InterPro" id="IPR050483">
    <property type="entry name" value="CoA-transferase_III_domain"/>
</dbReference>
<dbReference type="Gene3D" id="3.40.50.10540">
    <property type="entry name" value="Crotonobetainyl-coa:carnitine coa-transferase, domain 1"/>
    <property type="match status" value="1"/>
</dbReference>
<keyword evidence="3" id="KW-1185">Reference proteome</keyword>
<name>A0ABU0WA15_9GAMM</name>
<evidence type="ECO:0000313" key="3">
    <source>
        <dbReference type="Proteomes" id="UP001239019"/>
    </source>
</evidence>
<protein>
    <submittedName>
        <fullName evidence="2">CaiB/BaiF CoA-transferase family protein</fullName>
    </submittedName>
</protein>
<dbReference type="PANTHER" id="PTHR48207">
    <property type="entry name" value="SUCCINATE--HYDROXYMETHYLGLUTARATE COA-TRANSFERASE"/>
    <property type="match status" value="1"/>
</dbReference>
<dbReference type="SUPFAM" id="SSF89796">
    <property type="entry name" value="CoA-transferase family III (CaiB/BaiF)"/>
    <property type="match status" value="1"/>
</dbReference>
<dbReference type="Pfam" id="PF02515">
    <property type="entry name" value="CoA_transf_3"/>
    <property type="match status" value="1"/>
</dbReference>
<dbReference type="Proteomes" id="UP001239019">
    <property type="component" value="Unassembled WGS sequence"/>
</dbReference>
<dbReference type="Gene3D" id="3.30.1540.10">
    <property type="entry name" value="formyl-coa transferase, domain 3"/>
    <property type="match status" value="1"/>
</dbReference>
<dbReference type="InterPro" id="IPR003673">
    <property type="entry name" value="CoA-Trfase_fam_III"/>
</dbReference>
<comment type="caution">
    <text evidence="2">The sequence shown here is derived from an EMBL/GenBank/DDBJ whole genome shotgun (WGS) entry which is preliminary data.</text>
</comment>
<keyword evidence="1" id="KW-0808">Transferase</keyword>
<dbReference type="PANTHER" id="PTHR48207:SF3">
    <property type="entry name" value="SUCCINATE--HYDROXYMETHYLGLUTARATE COA-TRANSFERASE"/>
    <property type="match status" value="1"/>
</dbReference>
<reference evidence="2 3" key="1">
    <citation type="submission" date="2023-08" db="EMBL/GenBank/DDBJ databases">
        <title>Whole-genome sequencing of halo(alkali)philic microorganisms from hypersaline lakes.</title>
        <authorList>
            <person name="Sorokin D.Y."/>
            <person name="Abbas B."/>
            <person name="Merkel A.Y."/>
        </authorList>
    </citation>
    <scope>NUCLEOTIDE SEQUENCE [LARGE SCALE GENOMIC DNA]</scope>
    <source>
        <strain evidence="2 3">AB-CW4</strain>
    </source>
</reference>
<evidence type="ECO:0000313" key="2">
    <source>
        <dbReference type="EMBL" id="MDQ2070802.1"/>
    </source>
</evidence>
<gene>
    <name evidence="2" type="ORF">RBH19_13070</name>
</gene>
<sequence length="403" mass="43210">MKALDGIRVLDMSRILAGPWASQLMADMGASVIKVEQPGRGDDTRHWGPPWLNSDPGALSAYFLACNRGKQSVCIDFSHPEGQALLRELAADSDILLENFRPGSLARYGLDHDSLRKQNPGLIYCSITGFGQDGPYAQRNGYDLLLQAMGGLMSITGSPAREGGEPAKVGVAVTDILTGLYATIACLGALREREAGAGGQHIDMALMDVQVATLANQAMNYLVGGEVPQAMGHAHPNIVPYQAFEAVDGWLVIAAGNDKQFQALCDVLDLPDLARDPAYARNADRVAQRAILVKRLAAVIRRRPRGDWLAALERAGVPAGPVNDMAAVMDDPQVRARGLVQTLTHPRLGEIPTIASPIRCRGGSTQSHGPPPALGQDTQAVLMERLGLDEQRLSRLRAEGVIR</sequence>
<dbReference type="RefSeq" id="WP_306729299.1">
    <property type="nucleotide sequence ID" value="NZ_JAVDDT010000011.1"/>
</dbReference>
<evidence type="ECO:0000256" key="1">
    <source>
        <dbReference type="ARBA" id="ARBA00022679"/>
    </source>
</evidence>
<dbReference type="InterPro" id="IPR044855">
    <property type="entry name" value="CoA-Trfase_III_dom3_sf"/>
</dbReference>